<dbReference type="PROSITE" id="PS51186">
    <property type="entry name" value="GNAT"/>
    <property type="match status" value="1"/>
</dbReference>
<dbReference type="PANTHER" id="PTHR43877">
    <property type="entry name" value="AMINOALKYLPHOSPHONATE N-ACETYLTRANSFERASE-RELATED-RELATED"/>
    <property type="match status" value="1"/>
</dbReference>
<dbReference type="Gene3D" id="3.40.630.30">
    <property type="match status" value="1"/>
</dbReference>
<keyword evidence="5" id="KW-1185">Reference proteome</keyword>
<keyword evidence="1" id="KW-0808">Transferase</keyword>
<dbReference type="InterPro" id="IPR000182">
    <property type="entry name" value="GNAT_dom"/>
</dbReference>
<proteinExistence type="predicted"/>
<sequence length="153" mass="17014">MTVTIRRGTTADGPALAGLRWRRLTEERGYGGTDRAEFVGLFSEWLVRNSATHLPFVALGDADELVGMAWLMIADRVPTPKRRTRRSGDVQSVYVVPDLRGAGVGRSLMDSVLAEARALGLEHVTVHSSPEAVPFYERTGFAHDPEWLRWLPE</sequence>
<evidence type="ECO:0000256" key="1">
    <source>
        <dbReference type="ARBA" id="ARBA00022679"/>
    </source>
</evidence>
<dbReference type="Proteomes" id="UP000604117">
    <property type="component" value="Unassembled WGS sequence"/>
</dbReference>
<evidence type="ECO:0000313" key="5">
    <source>
        <dbReference type="Proteomes" id="UP000604117"/>
    </source>
</evidence>
<evidence type="ECO:0000256" key="2">
    <source>
        <dbReference type="ARBA" id="ARBA00023315"/>
    </source>
</evidence>
<dbReference type="SUPFAM" id="SSF55729">
    <property type="entry name" value="Acyl-CoA N-acyltransferases (Nat)"/>
    <property type="match status" value="1"/>
</dbReference>
<evidence type="ECO:0000259" key="3">
    <source>
        <dbReference type="PROSITE" id="PS51186"/>
    </source>
</evidence>
<comment type="caution">
    <text evidence="4">The sequence shown here is derived from an EMBL/GenBank/DDBJ whole genome shotgun (WGS) entry which is preliminary data.</text>
</comment>
<gene>
    <name evidence="4" type="ORF">Asi02nite_53170</name>
</gene>
<dbReference type="InterPro" id="IPR016181">
    <property type="entry name" value="Acyl_CoA_acyltransferase"/>
</dbReference>
<accession>A0ABQ4CWZ8</accession>
<protein>
    <submittedName>
        <fullName evidence="4">N-acetyltransferase</fullName>
    </submittedName>
</protein>
<dbReference type="Pfam" id="PF13673">
    <property type="entry name" value="Acetyltransf_10"/>
    <property type="match status" value="1"/>
</dbReference>
<evidence type="ECO:0000313" key="4">
    <source>
        <dbReference type="EMBL" id="GIF75799.1"/>
    </source>
</evidence>
<organism evidence="4 5">
    <name type="scientific">Asanoa siamensis</name>
    <dbReference type="NCBI Taxonomy" id="926357"/>
    <lineage>
        <taxon>Bacteria</taxon>
        <taxon>Bacillati</taxon>
        <taxon>Actinomycetota</taxon>
        <taxon>Actinomycetes</taxon>
        <taxon>Micromonosporales</taxon>
        <taxon>Micromonosporaceae</taxon>
        <taxon>Asanoa</taxon>
    </lineage>
</organism>
<dbReference type="CDD" id="cd04301">
    <property type="entry name" value="NAT_SF"/>
    <property type="match status" value="1"/>
</dbReference>
<dbReference type="RefSeq" id="WP_203716635.1">
    <property type="nucleotide sequence ID" value="NZ_BONE01000048.1"/>
</dbReference>
<dbReference type="InterPro" id="IPR050832">
    <property type="entry name" value="Bact_Acetyltransf"/>
</dbReference>
<keyword evidence="2" id="KW-0012">Acyltransferase</keyword>
<dbReference type="EMBL" id="BONE01000048">
    <property type="protein sequence ID" value="GIF75799.1"/>
    <property type="molecule type" value="Genomic_DNA"/>
</dbReference>
<name>A0ABQ4CWZ8_9ACTN</name>
<feature type="domain" description="N-acetyltransferase" evidence="3">
    <location>
        <begin position="3"/>
        <end position="153"/>
    </location>
</feature>
<reference evidence="4 5" key="1">
    <citation type="submission" date="2021-01" db="EMBL/GenBank/DDBJ databases">
        <title>Whole genome shotgun sequence of Asanoa siamensis NBRC 107932.</title>
        <authorList>
            <person name="Komaki H."/>
            <person name="Tamura T."/>
        </authorList>
    </citation>
    <scope>NUCLEOTIDE SEQUENCE [LARGE SCALE GENOMIC DNA]</scope>
    <source>
        <strain evidence="4 5">NBRC 107932</strain>
    </source>
</reference>